<evidence type="ECO:0000256" key="2">
    <source>
        <dbReference type="ARBA" id="ARBA00023015"/>
    </source>
</evidence>
<feature type="domain" description="HTH myb-type" evidence="6">
    <location>
        <begin position="47"/>
        <end position="101"/>
    </location>
</feature>
<keyword evidence="2" id="KW-0805">Transcription regulation</keyword>
<proteinExistence type="predicted"/>
<evidence type="ECO:0000256" key="1">
    <source>
        <dbReference type="ARBA" id="ARBA00022737"/>
    </source>
</evidence>
<dbReference type="GO" id="GO:0003677">
    <property type="term" value="F:DNA binding"/>
    <property type="evidence" value="ECO:0007669"/>
    <property type="project" value="UniProtKB-KW"/>
</dbReference>
<evidence type="ECO:0000313" key="7">
    <source>
        <dbReference type="EMBL" id="URE07694.1"/>
    </source>
</evidence>
<dbReference type="EMBL" id="CP097507">
    <property type="protein sequence ID" value="URE07920.1"/>
    <property type="molecule type" value="Genomic_DNA"/>
</dbReference>
<dbReference type="SMART" id="SM00717">
    <property type="entry name" value="SANT"/>
    <property type="match status" value="2"/>
</dbReference>
<dbReference type="SUPFAM" id="SSF46689">
    <property type="entry name" value="Homeodomain-like"/>
    <property type="match status" value="1"/>
</dbReference>
<dbReference type="OrthoDB" id="2143914at2759"/>
<name>A0A9E7G3N0_9LILI</name>
<evidence type="ECO:0000313" key="8">
    <source>
        <dbReference type="EMBL" id="URE07920.1"/>
    </source>
</evidence>
<evidence type="ECO:0000256" key="3">
    <source>
        <dbReference type="ARBA" id="ARBA00023125"/>
    </source>
</evidence>
<dbReference type="PROSITE" id="PS50090">
    <property type="entry name" value="MYB_LIKE"/>
    <property type="match status" value="2"/>
</dbReference>
<keyword evidence="3 7" id="KW-0238">DNA-binding</keyword>
<gene>
    <name evidence="8" type="ORF">MUK42_12216</name>
    <name evidence="7" type="ORF">MUK42_20373</name>
</gene>
<keyword evidence="4" id="KW-0804">Transcription</keyword>
<sequence>MESPENMILRTYIREHGVGRFWKDPSKNAGLRRCGRSCRSCWLNYLQPGLKHGNFTEEKDKIIHTLHNNIGSCWFVIAFMLPGRTDLAVKNYWNTKMRRLSKKRKHIRNNQHIINEGHASLAATEMEETNNTSTPVEERYIEGPLMAENSMLTQAISHEVISGPTLPSMSEI</sequence>
<organism evidence="7 9">
    <name type="scientific">Musa troglodytarum</name>
    <name type="common">fe'i banana</name>
    <dbReference type="NCBI Taxonomy" id="320322"/>
    <lineage>
        <taxon>Eukaryota</taxon>
        <taxon>Viridiplantae</taxon>
        <taxon>Streptophyta</taxon>
        <taxon>Embryophyta</taxon>
        <taxon>Tracheophyta</taxon>
        <taxon>Spermatophyta</taxon>
        <taxon>Magnoliopsida</taxon>
        <taxon>Liliopsida</taxon>
        <taxon>Zingiberales</taxon>
        <taxon>Musaceae</taxon>
        <taxon>Musa</taxon>
    </lineage>
</organism>
<dbReference type="Gene3D" id="1.10.10.60">
    <property type="entry name" value="Homeodomain-like"/>
    <property type="match status" value="2"/>
</dbReference>
<evidence type="ECO:0000313" key="9">
    <source>
        <dbReference type="Proteomes" id="UP001055439"/>
    </source>
</evidence>
<dbReference type="PANTHER" id="PTHR48000">
    <property type="entry name" value="OS09G0431300 PROTEIN"/>
    <property type="match status" value="1"/>
</dbReference>
<dbReference type="InterPro" id="IPR009057">
    <property type="entry name" value="Homeodomain-like_sf"/>
</dbReference>
<dbReference type="Pfam" id="PF00249">
    <property type="entry name" value="Myb_DNA-binding"/>
    <property type="match status" value="1"/>
</dbReference>
<feature type="domain" description="Myb-like" evidence="5">
    <location>
        <begin position="1"/>
        <end position="46"/>
    </location>
</feature>
<dbReference type="EMBL" id="CP097507">
    <property type="protein sequence ID" value="URE07694.1"/>
    <property type="molecule type" value="Genomic_DNA"/>
</dbReference>
<dbReference type="Proteomes" id="UP001055439">
    <property type="component" value="Chromosome 5"/>
</dbReference>
<keyword evidence="9" id="KW-1185">Reference proteome</keyword>
<protein>
    <submittedName>
        <fullName evidence="7">Myb-like DNA-binding domain</fullName>
    </submittedName>
</protein>
<evidence type="ECO:0000259" key="5">
    <source>
        <dbReference type="PROSITE" id="PS50090"/>
    </source>
</evidence>
<feature type="domain" description="Myb-like" evidence="5">
    <location>
        <begin position="47"/>
        <end position="97"/>
    </location>
</feature>
<dbReference type="CDD" id="cd00167">
    <property type="entry name" value="SANT"/>
    <property type="match status" value="1"/>
</dbReference>
<evidence type="ECO:0000259" key="6">
    <source>
        <dbReference type="PROSITE" id="PS51294"/>
    </source>
</evidence>
<dbReference type="PROSITE" id="PS51294">
    <property type="entry name" value="HTH_MYB"/>
    <property type="match status" value="1"/>
</dbReference>
<dbReference type="AlphaFoldDB" id="A0A9E7G3N0"/>
<dbReference type="PANTHER" id="PTHR48000:SF6">
    <property type="entry name" value="TRANSCRIPTION FACTOR MYB36"/>
    <property type="match status" value="1"/>
</dbReference>
<reference evidence="7" key="1">
    <citation type="submission" date="2022-05" db="EMBL/GenBank/DDBJ databases">
        <title>The Musa troglodytarum L. genome provides insights into the mechanism of non-climacteric behaviour and enrichment of carotenoids.</title>
        <authorList>
            <person name="Wang J."/>
        </authorList>
    </citation>
    <scope>NUCLEOTIDE SEQUENCE</scope>
    <source>
        <tissue evidence="7">Leaf</tissue>
    </source>
</reference>
<evidence type="ECO:0000256" key="4">
    <source>
        <dbReference type="ARBA" id="ARBA00023163"/>
    </source>
</evidence>
<keyword evidence="1" id="KW-0677">Repeat</keyword>
<accession>A0A9E7G3N0</accession>
<dbReference type="InterPro" id="IPR001005">
    <property type="entry name" value="SANT/Myb"/>
</dbReference>
<dbReference type="InterPro" id="IPR017930">
    <property type="entry name" value="Myb_dom"/>
</dbReference>